<evidence type="ECO:0000256" key="5">
    <source>
        <dbReference type="ARBA" id="ARBA00022989"/>
    </source>
</evidence>
<organism evidence="11">
    <name type="scientific">Cacopsylla melanoneura</name>
    <dbReference type="NCBI Taxonomy" id="428564"/>
    <lineage>
        <taxon>Eukaryota</taxon>
        <taxon>Metazoa</taxon>
        <taxon>Ecdysozoa</taxon>
        <taxon>Arthropoda</taxon>
        <taxon>Hexapoda</taxon>
        <taxon>Insecta</taxon>
        <taxon>Pterygota</taxon>
        <taxon>Neoptera</taxon>
        <taxon>Paraneoptera</taxon>
        <taxon>Hemiptera</taxon>
        <taxon>Sternorrhyncha</taxon>
        <taxon>Psylloidea</taxon>
        <taxon>Psyllidae</taxon>
        <taxon>Psyllinae</taxon>
        <taxon>Cacopsylla</taxon>
    </lineage>
</organism>
<proteinExistence type="inferred from homology"/>
<dbReference type="EMBL" id="HBUF01607443">
    <property type="protein sequence ID" value="CAG6777869.1"/>
    <property type="molecule type" value="Transcribed_RNA"/>
</dbReference>
<dbReference type="Pfam" id="PF09430">
    <property type="entry name" value="EMC7_beta-sandw"/>
    <property type="match status" value="1"/>
</dbReference>
<comment type="similarity">
    <text evidence="2">Belongs to the EMC7 family.</text>
</comment>
<name>A0A8D8Y137_9HEMI</name>
<dbReference type="EMBL" id="HBUF01324500">
    <property type="protein sequence ID" value="CAG6695630.1"/>
    <property type="molecule type" value="Transcribed_RNA"/>
</dbReference>
<protein>
    <submittedName>
        <fullName evidence="11">ER membrane protein complex subunit 7</fullName>
    </submittedName>
</protein>
<evidence type="ECO:0000256" key="4">
    <source>
        <dbReference type="ARBA" id="ARBA00022729"/>
    </source>
</evidence>
<evidence type="ECO:0000256" key="6">
    <source>
        <dbReference type="ARBA" id="ARBA00023136"/>
    </source>
</evidence>
<dbReference type="InterPro" id="IPR013784">
    <property type="entry name" value="Carb-bd-like_fold"/>
</dbReference>
<evidence type="ECO:0000256" key="1">
    <source>
        <dbReference type="ARBA" id="ARBA00004167"/>
    </source>
</evidence>
<dbReference type="EMBL" id="HBUF01352818">
    <property type="protein sequence ID" value="CAG6715190.1"/>
    <property type="molecule type" value="Transcribed_RNA"/>
</dbReference>
<dbReference type="PANTHER" id="PTHR13605">
    <property type="entry name" value="ER MEMBRANE PROTEIN COMPLEX SUBUNIT 7"/>
    <property type="match status" value="1"/>
</dbReference>
<keyword evidence="3 8" id="KW-0812">Transmembrane</keyword>
<dbReference type="GO" id="GO:0030246">
    <property type="term" value="F:carbohydrate binding"/>
    <property type="evidence" value="ECO:0007669"/>
    <property type="project" value="InterPro"/>
</dbReference>
<evidence type="ECO:0000256" key="3">
    <source>
        <dbReference type="ARBA" id="ARBA00022692"/>
    </source>
</evidence>
<evidence type="ECO:0000313" key="11">
    <source>
        <dbReference type="EMBL" id="CAG6715188.1"/>
    </source>
</evidence>
<feature type="signal peptide" evidence="9">
    <location>
        <begin position="1"/>
        <end position="18"/>
    </location>
</feature>
<dbReference type="InterPro" id="IPR019008">
    <property type="entry name" value="Beta_sandwich_EMC7"/>
</dbReference>
<dbReference type="EMBL" id="HBUF01324501">
    <property type="protein sequence ID" value="CAG6695632.1"/>
    <property type="molecule type" value="Transcribed_RNA"/>
</dbReference>
<keyword evidence="5 8" id="KW-1133">Transmembrane helix</keyword>
<evidence type="ECO:0000256" key="2">
    <source>
        <dbReference type="ARBA" id="ARBA00008880"/>
    </source>
</evidence>
<comment type="subcellular location">
    <subcellularLocation>
        <location evidence="1">Membrane</location>
        <topology evidence="1">Single-pass membrane protein</topology>
    </subcellularLocation>
</comment>
<evidence type="ECO:0000256" key="9">
    <source>
        <dbReference type="SAM" id="SignalP"/>
    </source>
</evidence>
<reference evidence="11" key="1">
    <citation type="submission" date="2021-05" db="EMBL/GenBank/DDBJ databases">
        <authorList>
            <person name="Alioto T."/>
            <person name="Alioto T."/>
            <person name="Gomez Garrido J."/>
        </authorList>
    </citation>
    <scope>NUCLEOTIDE SEQUENCE</scope>
</reference>
<dbReference type="EMBL" id="HBUF01352817">
    <property type="protein sequence ID" value="CAG6715189.1"/>
    <property type="molecule type" value="Transcribed_RNA"/>
</dbReference>
<dbReference type="EMBL" id="HBUF01324499">
    <property type="protein sequence ID" value="CAG6695628.1"/>
    <property type="molecule type" value="Transcribed_RNA"/>
</dbReference>
<accession>A0A8D8Y137</accession>
<dbReference type="SUPFAM" id="SSF49452">
    <property type="entry name" value="Starch-binding domain-like"/>
    <property type="match status" value="1"/>
</dbReference>
<dbReference type="EMBL" id="HBUF01352816">
    <property type="protein sequence ID" value="CAG6715188.1"/>
    <property type="molecule type" value="Transcribed_RNA"/>
</dbReference>
<feature type="region of interest" description="Disordered" evidence="7">
    <location>
        <begin position="194"/>
        <end position="223"/>
    </location>
</feature>
<sequence>MNYLFLVTFVILFCAVRSQEVDSLQEKHDIEGRVLAPTNDPSWIGSTQVYIRGGQYIGFLRDDGSFTIKNVPTGSYVLEVVNPDFMFDPIRVEINSKGKFRARKVDYIQLSKITQLPYPLKLKTVGKIKYFQTREQWRATDLLFNPMVLMMVAPLFLIMILPRLMNDPETRKEMEQLQSMTKLDVPEMSEMLTSYFGGAPKKPKAAVKPKPSASKLQAGSSSG</sequence>
<keyword evidence="6 8" id="KW-0472">Membrane</keyword>
<dbReference type="EMBL" id="HBUF01607444">
    <property type="protein sequence ID" value="CAG6777871.1"/>
    <property type="molecule type" value="Transcribed_RNA"/>
</dbReference>
<dbReference type="GO" id="GO:0072546">
    <property type="term" value="C:EMC complex"/>
    <property type="evidence" value="ECO:0007669"/>
    <property type="project" value="TreeGrafter"/>
</dbReference>
<evidence type="ECO:0000259" key="10">
    <source>
        <dbReference type="Pfam" id="PF09430"/>
    </source>
</evidence>
<dbReference type="PANTHER" id="PTHR13605:SF4">
    <property type="entry name" value="ER MEMBRANE PROTEIN COMPLEX SUBUNIT 7"/>
    <property type="match status" value="1"/>
</dbReference>
<feature type="transmembrane region" description="Helical" evidence="8">
    <location>
        <begin position="142"/>
        <end position="164"/>
    </location>
</feature>
<dbReference type="AlphaFoldDB" id="A0A8D8Y137"/>
<feature type="domain" description="ER membrane protein complex subunit 7 beta-sandwich" evidence="10">
    <location>
        <begin position="40"/>
        <end position="150"/>
    </location>
</feature>
<evidence type="ECO:0000256" key="7">
    <source>
        <dbReference type="SAM" id="MobiDB-lite"/>
    </source>
</evidence>
<feature type="chain" id="PRO_5033956782" evidence="9">
    <location>
        <begin position="19"/>
        <end position="223"/>
    </location>
</feature>
<dbReference type="InterPro" id="IPR039163">
    <property type="entry name" value="EMC7"/>
</dbReference>
<keyword evidence="4 9" id="KW-0732">Signal</keyword>
<evidence type="ECO:0000256" key="8">
    <source>
        <dbReference type="SAM" id="Phobius"/>
    </source>
</evidence>